<dbReference type="Pfam" id="PF01434">
    <property type="entry name" value="Peptidase_M41"/>
    <property type="match status" value="1"/>
</dbReference>
<comment type="similarity">
    <text evidence="14 15">In the central section; belongs to the AAA ATPase family.</text>
</comment>
<dbReference type="PANTHER" id="PTHR23076:SF97">
    <property type="entry name" value="ATP-DEPENDENT ZINC METALLOPROTEASE YME1L1"/>
    <property type="match status" value="1"/>
</dbReference>
<evidence type="ECO:0000256" key="10">
    <source>
        <dbReference type="ARBA" id="ARBA00022840"/>
    </source>
</evidence>
<feature type="binding site" evidence="15">
    <location>
        <position position="424"/>
    </location>
    <ligand>
        <name>Zn(2+)</name>
        <dbReference type="ChEBI" id="CHEBI:29105"/>
        <note>catalytic</note>
    </ligand>
</feature>
<dbReference type="GO" id="GO:0030163">
    <property type="term" value="P:protein catabolic process"/>
    <property type="evidence" value="ECO:0007669"/>
    <property type="project" value="UniProtKB-UniRule"/>
</dbReference>
<evidence type="ECO:0000256" key="8">
    <source>
        <dbReference type="ARBA" id="ARBA00022801"/>
    </source>
</evidence>
<feature type="transmembrane region" description="Helical" evidence="15">
    <location>
        <begin position="108"/>
        <end position="131"/>
    </location>
</feature>
<comment type="similarity">
    <text evidence="16">Belongs to the AAA ATPase family.</text>
</comment>
<evidence type="ECO:0000256" key="9">
    <source>
        <dbReference type="ARBA" id="ARBA00022833"/>
    </source>
</evidence>
<dbReference type="Proteomes" id="UP000176287">
    <property type="component" value="Unassembled WGS sequence"/>
</dbReference>
<dbReference type="InterPro" id="IPR003593">
    <property type="entry name" value="AAA+_ATPase"/>
</dbReference>
<dbReference type="NCBIfam" id="TIGR01241">
    <property type="entry name" value="FtsH_fam"/>
    <property type="match status" value="1"/>
</dbReference>
<dbReference type="PROSITE" id="PS00674">
    <property type="entry name" value="AAA"/>
    <property type="match status" value="1"/>
</dbReference>
<dbReference type="Gene3D" id="1.20.58.760">
    <property type="entry name" value="Peptidase M41"/>
    <property type="match status" value="1"/>
</dbReference>
<keyword evidence="9 15" id="KW-0862">Zinc</keyword>
<dbReference type="InterPro" id="IPR000642">
    <property type="entry name" value="Peptidase_M41"/>
</dbReference>
<feature type="domain" description="AAA+ ATPase" evidence="17">
    <location>
        <begin position="194"/>
        <end position="333"/>
    </location>
</feature>
<evidence type="ECO:0000256" key="15">
    <source>
        <dbReference type="HAMAP-Rule" id="MF_01458"/>
    </source>
</evidence>
<evidence type="ECO:0000313" key="18">
    <source>
        <dbReference type="EMBL" id="OGY98809.1"/>
    </source>
</evidence>
<keyword evidence="7 15" id="KW-0547">Nucleotide-binding</keyword>
<dbReference type="InterPro" id="IPR005936">
    <property type="entry name" value="FtsH"/>
</dbReference>
<organism evidence="18 19">
    <name type="scientific">Candidatus Liptonbacteria bacterium RIFCSPLOWO2_01_FULL_45_15</name>
    <dbReference type="NCBI Taxonomy" id="1798649"/>
    <lineage>
        <taxon>Bacteria</taxon>
        <taxon>Candidatus Liptoniibacteriota</taxon>
    </lineage>
</organism>
<comment type="caution">
    <text evidence="15">Lacks conserved residue(s) required for the propagation of feature annotation.</text>
</comment>
<feature type="binding site" evidence="15">
    <location>
        <position position="428"/>
    </location>
    <ligand>
        <name>Zn(2+)</name>
        <dbReference type="ChEBI" id="CHEBI:29105"/>
        <note>catalytic</note>
    </ligand>
</feature>
<keyword evidence="4 15" id="KW-0645">Protease</keyword>
<dbReference type="STRING" id="1798649.A3B13_03060"/>
<feature type="active site" evidence="15">
    <location>
        <position position="425"/>
    </location>
</feature>
<comment type="cofactor">
    <cofactor evidence="15">
        <name>Zn(2+)</name>
        <dbReference type="ChEBI" id="CHEBI:29105"/>
    </cofactor>
    <text evidence="15">Binds 1 zinc ion per subunit.</text>
</comment>
<dbReference type="FunFam" id="1.20.58.760:FF:000001">
    <property type="entry name" value="ATP-dependent zinc metalloprotease FtsH"/>
    <property type="match status" value="1"/>
</dbReference>
<comment type="function">
    <text evidence="15">Acts as a processive, ATP-dependent zinc metallopeptidase for both cytoplasmic and membrane proteins. Plays a role in the quality control of integral membrane proteins.</text>
</comment>
<dbReference type="Pfam" id="PF06480">
    <property type="entry name" value="FtsH_ext"/>
    <property type="match status" value="1"/>
</dbReference>
<accession>A0A1G2CDH6</accession>
<keyword evidence="8 15" id="KW-0378">Hydrolase</keyword>
<dbReference type="HAMAP" id="MF_01458">
    <property type="entry name" value="FtsH"/>
    <property type="match status" value="1"/>
</dbReference>
<dbReference type="GO" id="GO:0016887">
    <property type="term" value="F:ATP hydrolysis activity"/>
    <property type="evidence" value="ECO:0007669"/>
    <property type="project" value="UniProtKB-UniRule"/>
</dbReference>
<dbReference type="SMART" id="SM00382">
    <property type="entry name" value="AAA"/>
    <property type="match status" value="1"/>
</dbReference>
<dbReference type="Gene3D" id="3.40.50.300">
    <property type="entry name" value="P-loop containing nucleotide triphosphate hydrolases"/>
    <property type="match status" value="1"/>
</dbReference>
<comment type="subcellular location">
    <subcellularLocation>
        <location evidence="15">Cell membrane</location>
        <topology evidence="15">Multi-pass membrane protein</topology>
        <orientation evidence="15">Cytoplasmic side</orientation>
    </subcellularLocation>
    <subcellularLocation>
        <location evidence="1">Membrane</location>
    </subcellularLocation>
</comment>
<name>A0A1G2CDH6_9BACT</name>
<evidence type="ECO:0000313" key="19">
    <source>
        <dbReference type="Proteomes" id="UP000176287"/>
    </source>
</evidence>
<comment type="similarity">
    <text evidence="2 15">In the C-terminal section; belongs to the peptidase M41 family.</text>
</comment>
<dbReference type="GO" id="GO:0005886">
    <property type="term" value="C:plasma membrane"/>
    <property type="evidence" value="ECO:0007669"/>
    <property type="project" value="UniProtKB-SubCell"/>
</dbReference>
<dbReference type="PANTHER" id="PTHR23076">
    <property type="entry name" value="METALLOPROTEASE M41 FTSH"/>
    <property type="match status" value="1"/>
</dbReference>
<evidence type="ECO:0000256" key="5">
    <source>
        <dbReference type="ARBA" id="ARBA00022692"/>
    </source>
</evidence>
<keyword evidence="5 15" id="KW-0812">Transmembrane</keyword>
<dbReference type="InterPro" id="IPR003959">
    <property type="entry name" value="ATPase_AAA_core"/>
</dbReference>
<dbReference type="GO" id="GO:0004176">
    <property type="term" value="F:ATP-dependent peptidase activity"/>
    <property type="evidence" value="ECO:0007669"/>
    <property type="project" value="InterPro"/>
</dbReference>
<keyword evidence="6 15" id="KW-0479">Metal-binding</keyword>
<keyword evidence="18" id="KW-0131">Cell cycle</keyword>
<dbReference type="GO" id="GO:0005524">
    <property type="term" value="F:ATP binding"/>
    <property type="evidence" value="ECO:0007669"/>
    <property type="project" value="UniProtKB-UniRule"/>
</dbReference>
<dbReference type="InterPro" id="IPR037219">
    <property type="entry name" value="Peptidase_M41-like"/>
</dbReference>
<feature type="binding site" evidence="15">
    <location>
        <begin position="202"/>
        <end position="209"/>
    </location>
    <ligand>
        <name>ATP</name>
        <dbReference type="ChEBI" id="CHEBI:30616"/>
    </ligand>
</feature>
<sequence>MTNFSKNILWGIITLVLLSMIFSGFSGTTEKPEQLSLSQLTDKINAGQVGEIGINGNDLNVKLSDGKSAVSKKEAEAGLTESLKNLNVNPEALQKVKIAVESESGFNYWAAILIPALLPILIIGGIFWFMLKQAKTGVNQAFSFGRSNIRLSGLGKEKVLFKDVAGLKEAKEELLEIVQFLKDPKKFLDLGARIPRGVLLMGQPGTGKTLMARAVAGESNVPFFHISASEFVEMFVGVGASRTRDAFATAKKSAPAILFIDEIDAVGRQRGAGVGGGNDEREQTLNQILVELDGFDRDTRVIVLAATNRPDILDPALLRPGRFDRRVVLDLPDIKDREEILKIHSKGKTLGKDVDLRKLAVRTPGFSGADLANLMNEGAILTGRANKKEIGQQELQEAIEKVMLGPERRNRVITENEKKITAYHEGGHALVAASLKGSDPVQKISIISRGMAGGYTMKLPLEEEHLRTKTQFLNDMAMMMGGYASEKMIFGDISTGASNDLEHASELARHMVTRYGMSAKLGPMTFGKTEGLIFLGREMTTEKNYSEKMAEKIDEEARAFIDRAHAIAQRVLLSNKKALQKIAETLIEKETLEGDEFYNLLKPFKIKPITV</sequence>
<dbReference type="AlphaFoldDB" id="A0A1G2CDH6"/>
<dbReference type="SUPFAM" id="SSF140990">
    <property type="entry name" value="FtsH protease domain-like"/>
    <property type="match status" value="1"/>
</dbReference>
<keyword evidence="12 15" id="KW-0482">Metalloprotease</keyword>
<dbReference type="EC" id="3.4.24.-" evidence="15"/>
<evidence type="ECO:0000256" key="14">
    <source>
        <dbReference type="ARBA" id="ARBA00061570"/>
    </source>
</evidence>
<dbReference type="Pfam" id="PF17862">
    <property type="entry name" value="AAA_lid_3"/>
    <property type="match status" value="1"/>
</dbReference>
<gene>
    <name evidence="15" type="primary">ftsH</name>
    <name evidence="18" type="ORF">A3B13_03060</name>
</gene>
<evidence type="ECO:0000256" key="6">
    <source>
        <dbReference type="ARBA" id="ARBA00022723"/>
    </source>
</evidence>
<evidence type="ECO:0000256" key="13">
    <source>
        <dbReference type="ARBA" id="ARBA00023136"/>
    </source>
</evidence>
<dbReference type="GO" id="GO:0008270">
    <property type="term" value="F:zinc ion binding"/>
    <property type="evidence" value="ECO:0007669"/>
    <property type="project" value="UniProtKB-UniRule"/>
</dbReference>
<dbReference type="Gene3D" id="1.10.8.60">
    <property type="match status" value="1"/>
</dbReference>
<keyword evidence="13 15" id="KW-0472">Membrane</keyword>
<feature type="binding site" evidence="15">
    <location>
        <position position="500"/>
    </location>
    <ligand>
        <name>Zn(2+)</name>
        <dbReference type="ChEBI" id="CHEBI:29105"/>
        <note>catalytic</note>
    </ligand>
</feature>
<evidence type="ECO:0000256" key="12">
    <source>
        <dbReference type="ARBA" id="ARBA00023049"/>
    </source>
</evidence>
<evidence type="ECO:0000256" key="11">
    <source>
        <dbReference type="ARBA" id="ARBA00022989"/>
    </source>
</evidence>
<dbReference type="Pfam" id="PF00004">
    <property type="entry name" value="AAA"/>
    <property type="match status" value="1"/>
</dbReference>
<evidence type="ECO:0000256" key="2">
    <source>
        <dbReference type="ARBA" id="ARBA00010044"/>
    </source>
</evidence>
<dbReference type="GO" id="GO:0006508">
    <property type="term" value="P:proteolysis"/>
    <property type="evidence" value="ECO:0007669"/>
    <property type="project" value="UniProtKB-KW"/>
</dbReference>
<keyword evidence="18" id="KW-0132">Cell division</keyword>
<keyword evidence="10 15" id="KW-0067">ATP-binding</keyword>
<dbReference type="FunFam" id="3.40.50.300:FF:000001">
    <property type="entry name" value="ATP-dependent zinc metalloprotease FtsH"/>
    <property type="match status" value="1"/>
</dbReference>
<comment type="caution">
    <text evidence="18">The sequence shown here is derived from an EMBL/GenBank/DDBJ whole genome shotgun (WGS) entry which is preliminary data.</text>
</comment>
<dbReference type="InterPro" id="IPR027417">
    <property type="entry name" value="P-loop_NTPase"/>
</dbReference>
<dbReference type="GO" id="GO:0004222">
    <property type="term" value="F:metalloendopeptidase activity"/>
    <property type="evidence" value="ECO:0007669"/>
    <property type="project" value="InterPro"/>
</dbReference>
<evidence type="ECO:0000256" key="16">
    <source>
        <dbReference type="RuleBase" id="RU003651"/>
    </source>
</evidence>
<evidence type="ECO:0000256" key="7">
    <source>
        <dbReference type="ARBA" id="ARBA00022741"/>
    </source>
</evidence>
<dbReference type="CDD" id="cd19501">
    <property type="entry name" value="RecA-like_FtsH"/>
    <property type="match status" value="1"/>
</dbReference>
<keyword evidence="3 15" id="KW-1003">Cell membrane</keyword>
<dbReference type="InterPro" id="IPR041569">
    <property type="entry name" value="AAA_lid_3"/>
</dbReference>
<evidence type="ECO:0000259" key="17">
    <source>
        <dbReference type="SMART" id="SM00382"/>
    </source>
</evidence>
<protein>
    <recommendedName>
        <fullName evidence="15">ATP-dependent zinc metalloprotease FtsH</fullName>
        <ecNumber evidence="15">3.4.24.-</ecNumber>
    </recommendedName>
</protein>
<reference evidence="18 19" key="1">
    <citation type="journal article" date="2016" name="Nat. Commun.">
        <title>Thousands of microbial genomes shed light on interconnected biogeochemical processes in an aquifer system.</title>
        <authorList>
            <person name="Anantharaman K."/>
            <person name="Brown C.T."/>
            <person name="Hug L.A."/>
            <person name="Sharon I."/>
            <person name="Castelle C.J."/>
            <person name="Probst A.J."/>
            <person name="Thomas B.C."/>
            <person name="Singh A."/>
            <person name="Wilkins M.J."/>
            <person name="Karaoz U."/>
            <person name="Brodie E.L."/>
            <person name="Williams K.H."/>
            <person name="Hubbard S.S."/>
            <person name="Banfield J.F."/>
        </authorList>
    </citation>
    <scope>NUCLEOTIDE SEQUENCE [LARGE SCALE GENOMIC DNA]</scope>
</reference>
<dbReference type="EMBL" id="MHKZ01000053">
    <property type="protein sequence ID" value="OGY98809.1"/>
    <property type="molecule type" value="Genomic_DNA"/>
</dbReference>
<comment type="subunit">
    <text evidence="15">Homohexamer.</text>
</comment>
<evidence type="ECO:0000256" key="4">
    <source>
        <dbReference type="ARBA" id="ARBA00022670"/>
    </source>
</evidence>
<evidence type="ECO:0000256" key="3">
    <source>
        <dbReference type="ARBA" id="ARBA00022475"/>
    </source>
</evidence>
<keyword evidence="11 15" id="KW-1133">Transmembrane helix</keyword>
<dbReference type="GO" id="GO:0051301">
    <property type="term" value="P:cell division"/>
    <property type="evidence" value="ECO:0007669"/>
    <property type="project" value="UniProtKB-KW"/>
</dbReference>
<dbReference type="FunFam" id="1.10.8.60:FF:000001">
    <property type="entry name" value="ATP-dependent zinc metalloprotease FtsH"/>
    <property type="match status" value="1"/>
</dbReference>
<proteinExistence type="inferred from homology"/>
<dbReference type="InterPro" id="IPR003960">
    <property type="entry name" value="ATPase_AAA_CS"/>
</dbReference>
<dbReference type="SUPFAM" id="SSF52540">
    <property type="entry name" value="P-loop containing nucleoside triphosphate hydrolases"/>
    <property type="match status" value="1"/>
</dbReference>
<dbReference type="InterPro" id="IPR011546">
    <property type="entry name" value="Pept_M41_FtsH_extracell"/>
</dbReference>
<evidence type="ECO:0000256" key="1">
    <source>
        <dbReference type="ARBA" id="ARBA00004370"/>
    </source>
</evidence>